<dbReference type="GO" id="GO:0016811">
    <property type="term" value="F:hydrolase activity, acting on carbon-nitrogen (but not peptide) bonds, in linear amides"/>
    <property type="evidence" value="ECO:0007669"/>
    <property type="project" value="TreeGrafter"/>
</dbReference>
<reference evidence="3" key="1">
    <citation type="submission" date="2018-05" db="EMBL/GenBank/DDBJ databases">
        <authorList>
            <person name="Lanie J.A."/>
            <person name="Ng W.-L."/>
            <person name="Kazmierczak K.M."/>
            <person name="Andrzejewski T.M."/>
            <person name="Davidsen T.M."/>
            <person name="Wayne K.J."/>
            <person name="Tettelin H."/>
            <person name="Glass J.I."/>
            <person name="Rusch D."/>
            <person name="Podicherti R."/>
            <person name="Tsui H.-C.T."/>
            <person name="Winkler M.E."/>
        </authorList>
    </citation>
    <scope>NUCLEOTIDE SEQUENCE</scope>
</reference>
<dbReference type="PANTHER" id="PTHR43674">
    <property type="entry name" value="NITRILASE C965.09-RELATED"/>
    <property type="match status" value="1"/>
</dbReference>
<dbReference type="InterPro" id="IPR036526">
    <property type="entry name" value="C-N_Hydrolase_sf"/>
</dbReference>
<dbReference type="InterPro" id="IPR050345">
    <property type="entry name" value="Aliph_Amidase/BUP"/>
</dbReference>
<dbReference type="Gene3D" id="3.60.110.10">
    <property type="entry name" value="Carbon-nitrogen hydrolase"/>
    <property type="match status" value="1"/>
</dbReference>
<proteinExistence type="predicted"/>
<dbReference type="InterPro" id="IPR003010">
    <property type="entry name" value="C-N_Hydrolase"/>
</dbReference>
<dbReference type="SUPFAM" id="SSF56317">
    <property type="entry name" value="Carbon-nitrogen hydrolase"/>
    <property type="match status" value="1"/>
</dbReference>
<name>A0A383AS58_9ZZZZ</name>
<feature type="domain" description="CN hydrolase" evidence="2">
    <location>
        <begin position="1"/>
        <end position="171"/>
    </location>
</feature>
<sequence>MRVGFIQNNPVFGEVGRNLSSAESSLIQDAADLMILPELFSTGYHFLNRNEALSFSEPIPEGPTTLALIQICKKNQTSIIAGIAERDGDRTYNSAVVIGPNGYLGKYRKIHLFGTEKNCFDKGNMPLKVFEIGSIRVGVMVCFDWRFPETARSLALEGADLIAHPSNLVLP</sequence>
<dbReference type="AlphaFoldDB" id="A0A383AS58"/>
<dbReference type="Pfam" id="PF00795">
    <property type="entry name" value="CN_hydrolase"/>
    <property type="match status" value="1"/>
</dbReference>
<evidence type="ECO:0000313" key="3">
    <source>
        <dbReference type="EMBL" id="SVE10776.1"/>
    </source>
</evidence>
<feature type="non-terminal residue" evidence="3">
    <location>
        <position position="171"/>
    </location>
</feature>
<organism evidence="3">
    <name type="scientific">marine metagenome</name>
    <dbReference type="NCBI Taxonomy" id="408172"/>
    <lineage>
        <taxon>unclassified sequences</taxon>
        <taxon>metagenomes</taxon>
        <taxon>ecological metagenomes</taxon>
    </lineage>
</organism>
<evidence type="ECO:0000256" key="1">
    <source>
        <dbReference type="ARBA" id="ARBA00022801"/>
    </source>
</evidence>
<gene>
    <name evidence="3" type="ORF">METZ01_LOCUS463630</name>
</gene>
<dbReference type="PROSITE" id="PS50263">
    <property type="entry name" value="CN_HYDROLASE"/>
    <property type="match status" value="1"/>
</dbReference>
<dbReference type="EMBL" id="UINC01194612">
    <property type="protein sequence ID" value="SVE10776.1"/>
    <property type="molecule type" value="Genomic_DNA"/>
</dbReference>
<evidence type="ECO:0000259" key="2">
    <source>
        <dbReference type="PROSITE" id="PS50263"/>
    </source>
</evidence>
<accession>A0A383AS58</accession>
<protein>
    <recommendedName>
        <fullName evidence="2">CN hydrolase domain-containing protein</fullName>
    </recommendedName>
</protein>
<keyword evidence="1" id="KW-0378">Hydrolase</keyword>
<dbReference type="PANTHER" id="PTHR43674:SF2">
    <property type="entry name" value="BETA-UREIDOPROPIONASE"/>
    <property type="match status" value="1"/>
</dbReference>